<name>A0A392RXX0_9FABA</name>
<dbReference type="EMBL" id="LXQA010292591">
    <property type="protein sequence ID" value="MCI41458.1"/>
    <property type="molecule type" value="Genomic_DNA"/>
</dbReference>
<evidence type="ECO:0000313" key="2">
    <source>
        <dbReference type="EMBL" id="MCI41458.1"/>
    </source>
</evidence>
<feature type="region of interest" description="Disordered" evidence="1">
    <location>
        <begin position="1"/>
        <end position="21"/>
    </location>
</feature>
<dbReference type="Proteomes" id="UP000265520">
    <property type="component" value="Unassembled WGS sequence"/>
</dbReference>
<protein>
    <submittedName>
        <fullName evidence="2">Uncharacterized protein</fullName>
    </submittedName>
</protein>
<reference evidence="2 3" key="1">
    <citation type="journal article" date="2018" name="Front. Plant Sci.">
        <title>Red Clover (Trifolium pratense) and Zigzag Clover (T. medium) - A Picture of Genomic Similarities and Differences.</title>
        <authorList>
            <person name="Dluhosova J."/>
            <person name="Istvanek J."/>
            <person name="Nedelnik J."/>
            <person name="Repkova J."/>
        </authorList>
    </citation>
    <scope>NUCLEOTIDE SEQUENCE [LARGE SCALE GENOMIC DNA]</scope>
    <source>
        <strain evidence="3">cv. 10/8</strain>
        <tissue evidence="2">Leaf</tissue>
    </source>
</reference>
<sequence>MPRVGRTLRRRQGGLRSSQGI</sequence>
<evidence type="ECO:0000313" key="3">
    <source>
        <dbReference type="Proteomes" id="UP000265520"/>
    </source>
</evidence>
<feature type="non-terminal residue" evidence="2">
    <location>
        <position position="21"/>
    </location>
</feature>
<feature type="compositionally biased region" description="Basic residues" evidence="1">
    <location>
        <begin position="1"/>
        <end position="13"/>
    </location>
</feature>
<accession>A0A392RXX0</accession>
<keyword evidence="3" id="KW-1185">Reference proteome</keyword>
<comment type="caution">
    <text evidence="2">The sequence shown here is derived from an EMBL/GenBank/DDBJ whole genome shotgun (WGS) entry which is preliminary data.</text>
</comment>
<organism evidence="2 3">
    <name type="scientific">Trifolium medium</name>
    <dbReference type="NCBI Taxonomy" id="97028"/>
    <lineage>
        <taxon>Eukaryota</taxon>
        <taxon>Viridiplantae</taxon>
        <taxon>Streptophyta</taxon>
        <taxon>Embryophyta</taxon>
        <taxon>Tracheophyta</taxon>
        <taxon>Spermatophyta</taxon>
        <taxon>Magnoliopsida</taxon>
        <taxon>eudicotyledons</taxon>
        <taxon>Gunneridae</taxon>
        <taxon>Pentapetalae</taxon>
        <taxon>rosids</taxon>
        <taxon>fabids</taxon>
        <taxon>Fabales</taxon>
        <taxon>Fabaceae</taxon>
        <taxon>Papilionoideae</taxon>
        <taxon>50 kb inversion clade</taxon>
        <taxon>NPAAA clade</taxon>
        <taxon>Hologalegina</taxon>
        <taxon>IRL clade</taxon>
        <taxon>Trifolieae</taxon>
        <taxon>Trifolium</taxon>
    </lineage>
</organism>
<evidence type="ECO:0000256" key="1">
    <source>
        <dbReference type="SAM" id="MobiDB-lite"/>
    </source>
</evidence>
<dbReference type="AlphaFoldDB" id="A0A392RXX0"/>
<proteinExistence type="predicted"/>